<dbReference type="GO" id="GO:0032259">
    <property type="term" value="P:methylation"/>
    <property type="evidence" value="ECO:0007669"/>
    <property type="project" value="UniProtKB-KW"/>
</dbReference>
<accession>A0A517LXX4</accession>
<sequence length="294" mass="32582">MSAESLLQNYQLIDFGDGRKLESIDGYKLDRPSPAAEWDAPAQADAWQQADAVYDGSSWTIFNEWPESLELDAGGFRLAAEPKPFGHIGFFPEQAANWQWLASLADRLPVDCRDAMNLFGYTGGSTLALARVGFRVAHIDASKPSVARTGDNARRSELGDAAIRYIVEDARRFAAREIRRGRKHSVIVLDPPAYGHGTKGDSWRIQRDLWPLLEDCLSLLTPRAAMLITGHSDTICDSDISDWLRQNQPAGLEIEEGRCKIPDSSGRSLDAGYFVRATWHLDSPSTMDLSDDAN</sequence>
<keyword evidence="1" id="KW-0808">Transferase</keyword>
<dbReference type="PANTHER" id="PTHR43042">
    <property type="entry name" value="SAM-DEPENDENT METHYLTRANSFERASE"/>
    <property type="match status" value="1"/>
</dbReference>
<dbReference type="EMBL" id="CP036261">
    <property type="protein sequence ID" value="QDS87469.1"/>
    <property type="molecule type" value="Genomic_DNA"/>
</dbReference>
<dbReference type="PANTHER" id="PTHR43042:SF2">
    <property type="entry name" value="SAM-DEPENDENT METHYLTRANSFERASE"/>
    <property type="match status" value="1"/>
</dbReference>
<dbReference type="KEGG" id="ruv:EC9_16470"/>
<evidence type="ECO:0000313" key="1">
    <source>
        <dbReference type="EMBL" id="QDS87469.1"/>
    </source>
</evidence>
<evidence type="ECO:0000313" key="2">
    <source>
        <dbReference type="Proteomes" id="UP000319557"/>
    </source>
</evidence>
<proteinExistence type="predicted"/>
<reference evidence="1 2" key="1">
    <citation type="submission" date="2019-02" db="EMBL/GenBank/DDBJ databases">
        <title>Deep-cultivation of Planctomycetes and their phenomic and genomic characterization uncovers novel biology.</title>
        <authorList>
            <person name="Wiegand S."/>
            <person name="Jogler M."/>
            <person name="Boedeker C."/>
            <person name="Pinto D."/>
            <person name="Vollmers J."/>
            <person name="Rivas-Marin E."/>
            <person name="Kohn T."/>
            <person name="Peeters S.H."/>
            <person name="Heuer A."/>
            <person name="Rast P."/>
            <person name="Oberbeckmann S."/>
            <person name="Bunk B."/>
            <person name="Jeske O."/>
            <person name="Meyerdierks A."/>
            <person name="Storesund J.E."/>
            <person name="Kallscheuer N."/>
            <person name="Luecker S."/>
            <person name="Lage O.M."/>
            <person name="Pohl T."/>
            <person name="Merkel B.J."/>
            <person name="Hornburger P."/>
            <person name="Mueller R.-W."/>
            <person name="Bruemmer F."/>
            <person name="Labrenz M."/>
            <person name="Spormann A.M."/>
            <person name="Op den Camp H."/>
            <person name="Overmann J."/>
            <person name="Amann R."/>
            <person name="Jetten M.S.M."/>
            <person name="Mascher T."/>
            <person name="Medema M.H."/>
            <person name="Devos D.P."/>
            <person name="Kaster A.-K."/>
            <person name="Ovreas L."/>
            <person name="Rohde M."/>
            <person name="Galperin M.Y."/>
            <person name="Jogler C."/>
        </authorList>
    </citation>
    <scope>NUCLEOTIDE SEQUENCE [LARGE SCALE GENOMIC DNA]</scope>
    <source>
        <strain evidence="1 2">EC9</strain>
    </source>
</reference>
<dbReference type="Gene3D" id="3.40.50.150">
    <property type="entry name" value="Vaccinia Virus protein VP39"/>
    <property type="match status" value="1"/>
</dbReference>
<dbReference type="AlphaFoldDB" id="A0A517LXX4"/>
<dbReference type="RefSeq" id="WP_145343846.1">
    <property type="nucleotide sequence ID" value="NZ_CP036261.1"/>
</dbReference>
<dbReference type="SUPFAM" id="SSF53335">
    <property type="entry name" value="S-adenosyl-L-methionine-dependent methyltransferases"/>
    <property type="match status" value="1"/>
</dbReference>
<gene>
    <name evidence="1" type="ORF">EC9_16470</name>
</gene>
<dbReference type="InterPro" id="IPR029063">
    <property type="entry name" value="SAM-dependent_MTases_sf"/>
</dbReference>
<name>A0A517LXX4_9BACT</name>
<dbReference type="Gene3D" id="2.60.40.1180">
    <property type="entry name" value="Golgi alpha-mannosidase II"/>
    <property type="match status" value="1"/>
</dbReference>
<organism evidence="1 2">
    <name type="scientific">Rosistilla ulvae</name>
    <dbReference type="NCBI Taxonomy" id="1930277"/>
    <lineage>
        <taxon>Bacteria</taxon>
        <taxon>Pseudomonadati</taxon>
        <taxon>Planctomycetota</taxon>
        <taxon>Planctomycetia</taxon>
        <taxon>Pirellulales</taxon>
        <taxon>Pirellulaceae</taxon>
        <taxon>Rosistilla</taxon>
    </lineage>
</organism>
<dbReference type="GO" id="GO:0008168">
    <property type="term" value="F:methyltransferase activity"/>
    <property type="evidence" value="ECO:0007669"/>
    <property type="project" value="UniProtKB-KW"/>
</dbReference>
<dbReference type="InterPro" id="IPR013780">
    <property type="entry name" value="Glyco_hydro_b"/>
</dbReference>
<keyword evidence="1" id="KW-0489">Methyltransferase</keyword>
<protein>
    <submittedName>
        <fullName evidence="1">23S rRNA m(2)G2445 methyltransferase</fullName>
    </submittedName>
</protein>
<dbReference type="OrthoDB" id="9805492at2"/>
<keyword evidence="2" id="KW-1185">Reference proteome</keyword>
<dbReference type="Proteomes" id="UP000319557">
    <property type="component" value="Chromosome"/>
</dbReference>